<evidence type="ECO:0000256" key="2">
    <source>
        <dbReference type="PROSITE-ProRule" id="PRU00169"/>
    </source>
</evidence>
<dbReference type="SUPFAM" id="SSF52172">
    <property type="entry name" value="CheY-like"/>
    <property type="match status" value="1"/>
</dbReference>
<dbReference type="Proteomes" id="UP001205566">
    <property type="component" value="Unassembled WGS sequence"/>
</dbReference>
<dbReference type="InterPro" id="IPR036388">
    <property type="entry name" value="WH-like_DNA-bd_sf"/>
</dbReference>
<evidence type="ECO:0000259" key="4">
    <source>
        <dbReference type="PROSITE" id="PS50110"/>
    </source>
</evidence>
<keyword evidence="1 3" id="KW-0238">DNA-binding</keyword>
<accession>A0ABT1NW85</accession>
<feature type="modified residue" description="4-aspartylphosphate" evidence="2">
    <location>
        <position position="54"/>
    </location>
</feature>
<evidence type="ECO:0000313" key="6">
    <source>
        <dbReference type="EMBL" id="MCQ3828162.1"/>
    </source>
</evidence>
<comment type="caution">
    <text evidence="6">The sequence shown here is derived from an EMBL/GenBank/DDBJ whole genome shotgun (WGS) entry which is preliminary data.</text>
</comment>
<organism evidence="6 7">
    <name type="scientific">Microbulbifer elongatus</name>
    <dbReference type="NCBI Taxonomy" id="86173"/>
    <lineage>
        <taxon>Bacteria</taxon>
        <taxon>Pseudomonadati</taxon>
        <taxon>Pseudomonadota</taxon>
        <taxon>Gammaproteobacteria</taxon>
        <taxon>Cellvibrionales</taxon>
        <taxon>Microbulbiferaceae</taxon>
        <taxon>Microbulbifer</taxon>
    </lineage>
</organism>
<keyword evidence="2" id="KW-0597">Phosphoprotein</keyword>
<dbReference type="CDD" id="cd00383">
    <property type="entry name" value="trans_reg_C"/>
    <property type="match status" value="1"/>
</dbReference>
<evidence type="ECO:0000256" key="1">
    <source>
        <dbReference type="ARBA" id="ARBA00023125"/>
    </source>
</evidence>
<feature type="domain" description="OmpR/PhoB-type" evidence="5">
    <location>
        <begin position="128"/>
        <end position="227"/>
    </location>
</feature>
<proteinExistence type="predicted"/>
<sequence length="229" mass="26240">MNGKRILLIEDDQRLARSVVQFLEKQQFVVRHLADGIGVSQLLRNEVIDLVLCDIMLPGRDGFEIIEEVRREFTGPCLFLTASSDVPIQLKAFDAGADDFIVKPVHPDILLARIHACLRRNFPPTQKKSAIQIDNLRIDRSGRKAWVNDELIALSPGEFDLLWLLVSNPQQPLSREFLFINSLGRRYDGLDRTIDGRISRLRKKMERHASLLLTVRTVWGKGYMLAERL</sequence>
<dbReference type="Pfam" id="PF00072">
    <property type="entry name" value="Response_reg"/>
    <property type="match status" value="1"/>
</dbReference>
<evidence type="ECO:0000313" key="7">
    <source>
        <dbReference type="Proteomes" id="UP001205566"/>
    </source>
</evidence>
<dbReference type="InterPro" id="IPR001789">
    <property type="entry name" value="Sig_transdc_resp-reg_receiver"/>
</dbReference>
<dbReference type="PANTHER" id="PTHR48111">
    <property type="entry name" value="REGULATOR OF RPOS"/>
    <property type="match status" value="1"/>
</dbReference>
<reference evidence="6" key="1">
    <citation type="thesis" date="2020" institute="Technische Universitat Dresden" country="Dresden, Germany">
        <title>The Agarolytic System of Microbulbifer elongatus PORT2, Isolated from Batu Karas, Pangandaran West Java Indonesia.</title>
        <authorList>
            <person name="Anggraeni S.R."/>
        </authorList>
    </citation>
    <scope>NUCLEOTIDE SEQUENCE</scope>
    <source>
        <strain evidence="6">PORT2</strain>
    </source>
</reference>
<dbReference type="PROSITE" id="PS50110">
    <property type="entry name" value="RESPONSE_REGULATORY"/>
    <property type="match status" value="1"/>
</dbReference>
<dbReference type="PANTHER" id="PTHR48111:SF47">
    <property type="entry name" value="TRANSCRIPTIONAL REGULATORY PROTEIN RSTA"/>
    <property type="match status" value="1"/>
</dbReference>
<protein>
    <submittedName>
        <fullName evidence="6">Response regulator transcription factor</fullName>
    </submittedName>
</protein>
<dbReference type="Gene3D" id="6.10.250.690">
    <property type="match status" value="1"/>
</dbReference>
<dbReference type="SMART" id="SM00448">
    <property type="entry name" value="REC"/>
    <property type="match status" value="1"/>
</dbReference>
<dbReference type="PROSITE" id="PS51755">
    <property type="entry name" value="OMPR_PHOB"/>
    <property type="match status" value="1"/>
</dbReference>
<dbReference type="InterPro" id="IPR011006">
    <property type="entry name" value="CheY-like_superfamily"/>
</dbReference>
<evidence type="ECO:0000259" key="5">
    <source>
        <dbReference type="PROSITE" id="PS51755"/>
    </source>
</evidence>
<name>A0ABT1NW85_9GAMM</name>
<dbReference type="EMBL" id="JACASI010000010">
    <property type="protein sequence ID" value="MCQ3828162.1"/>
    <property type="molecule type" value="Genomic_DNA"/>
</dbReference>
<dbReference type="Gene3D" id="1.10.10.10">
    <property type="entry name" value="Winged helix-like DNA-binding domain superfamily/Winged helix DNA-binding domain"/>
    <property type="match status" value="1"/>
</dbReference>
<dbReference type="InterPro" id="IPR039420">
    <property type="entry name" value="WalR-like"/>
</dbReference>
<dbReference type="InterPro" id="IPR001867">
    <property type="entry name" value="OmpR/PhoB-type_DNA-bd"/>
</dbReference>
<dbReference type="Pfam" id="PF00486">
    <property type="entry name" value="Trans_reg_C"/>
    <property type="match status" value="1"/>
</dbReference>
<dbReference type="Gene3D" id="3.40.50.2300">
    <property type="match status" value="1"/>
</dbReference>
<feature type="DNA-binding region" description="OmpR/PhoB-type" evidence="3">
    <location>
        <begin position="128"/>
        <end position="227"/>
    </location>
</feature>
<evidence type="ECO:0000256" key="3">
    <source>
        <dbReference type="PROSITE-ProRule" id="PRU01091"/>
    </source>
</evidence>
<keyword evidence="7" id="KW-1185">Reference proteome</keyword>
<dbReference type="SMART" id="SM00862">
    <property type="entry name" value="Trans_reg_C"/>
    <property type="match status" value="1"/>
</dbReference>
<dbReference type="RefSeq" id="WP_255873030.1">
    <property type="nucleotide sequence ID" value="NZ_JACASI010000010.1"/>
</dbReference>
<feature type="domain" description="Response regulatory" evidence="4">
    <location>
        <begin position="5"/>
        <end position="118"/>
    </location>
</feature>
<gene>
    <name evidence="6" type="ORF">HXX02_01750</name>
</gene>